<evidence type="ECO:0000256" key="1">
    <source>
        <dbReference type="SAM" id="MobiDB-lite"/>
    </source>
</evidence>
<feature type="compositionally biased region" description="Low complexity" evidence="1">
    <location>
        <begin position="1"/>
        <end position="11"/>
    </location>
</feature>
<keyword evidence="3" id="KW-1185">Reference proteome</keyword>
<evidence type="ECO:0008006" key="4">
    <source>
        <dbReference type="Google" id="ProtNLM"/>
    </source>
</evidence>
<evidence type="ECO:0000313" key="3">
    <source>
        <dbReference type="Proteomes" id="UP001189429"/>
    </source>
</evidence>
<feature type="non-terminal residue" evidence="2">
    <location>
        <position position="883"/>
    </location>
</feature>
<evidence type="ECO:0000313" key="2">
    <source>
        <dbReference type="EMBL" id="CAK0824812.1"/>
    </source>
</evidence>
<dbReference type="EMBL" id="CAUYUJ010008744">
    <property type="protein sequence ID" value="CAK0824812.1"/>
    <property type="molecule type" value="Genomic_DNA"/>
</dbReference>
<organism evidence="2 3">
    <name type="scientific">Prorocentrum cordatum</name>
    <dbReference type="NCBI Taxonomy" id="2364126"/>
    <lineage>
        <taxon>Eukaryota</taxon>
        <taxon>Sar</taxon>
        <taxon>Alveolata</taxon>
        <taxon>Dinophyceae</taxon>
        <taxon>Prorocentrales</taxon>
        <taxon>Prorocentraceae</taxon>
        <taxon>Prorocentrum</taxon>
    </lineage>
</organism>
<protein>
    <recommendedName>
        <fullName evidence="4">Sfi1 spindle body domain-containing protein</fullName>
    </recommendedName>
</protein>
<name>A0ABN9S5C1_9DINO</name>
<reference evidence="2" key="1">
    <citation type="submission" date="2023-10" db="EMBL/GenBank/DDBJ databases">
        <authorList>
            <person name="Chen Y."/>
            <person name="Shah S."/>
            <person name="Dougan E. K."/>
            <person name="Thang M."/>
            <person name="Chan C."/>
        </authorList>
    </citation>
    <scope>NUCLEOTIDE SEQUENCE [LARGE SCALE GENOMIC DNA]</scope>
</reference>
<gene>
    <name evidence="2" type="ORF">PCOR1329_LOCUS25111</name>
</gene>
<accession>A0ABN9S5C1</accession>
<sequence length="883" mass="97240">RQGRRCAAAPRARPPRARAPMRPASGGSWPLAAPAAASGSSARLSIRASCGAVEATRLLGPTSPRRVAVGPPLGDAWAQWRPSWPHRAALDAAGPQPQAEEDFVSACSRARRRCWGNLRSSWLARNAFAEWRAWARRGDPGRRCSGLAAMCELDVLGQLQRSLARRDAAAAEQALVATADARARALALEWLLLRLAMAAFHRAVTQGRRSRGLTAFAVRAAHHVAVAAGRGDAPPSGREDSRAAPHADLIAAFAAWQAHAARCLAALGRLSRRTLVPATRRTLVLSRVFGGWRYGYMLARARAARRRSAAREQRVRERVLVHRALAAWRGARAARATDRLALAAMFNAWRMDRSAARAEEELSERWRAHSLEVAGRVAARCAALLQRALLGRVVASWRWARKAARRADASRGAGAAGRGRLTLARAMAAWAGSCRRAGFLTRAESVAVSRERRCVAVAALAAWRQFHQASRGASTVDAVRQELAVEVLQVQRCRILAAWRRACREGLAGWRLACVTIASDQRLCLLPALGAWRQACDCSRTQSLAEESALHAGRELRARGERVARFLEGSSLMCLIARCMSRWMRAHRIMRLATAQAARHRRLLRAAALAAWRRGALEGRERRKFQDLSEREQQFKLRLRTLVAWWQALEVSRSCEALSTMDDAMSELSALQVEVAGHLRGQRRSALLVALIRWRLVVVAAGSHRARLAEFRCLLLQEASAEHRRRCAMLSLLLHAHVRWRLAALAGQTERRCGLGERRCRAHLASLLAGRDWRLLAARAMLGWLHSCILRGFTLHAAETRGRCEARLLAARAVLRWADAVRAAARQRPPEPPRAPAHARQCGRHPEGLGRHRVLLARVLPAWRAVHAAAARPQCAAAPAPAP</sequence>
<dbReference type="Proteomes" id="UP001189429">
    <property type="component" value="Unassembled WGS sequence"/>
</dbReference>
<feature type="non-terminal residue" evidence="2">
    <location>
        <position position="1"/>
    </location>
</feature>
<feature type="compositionally biased region" description="Low complexity" evidence="1">
    <location>
        <begin position="18"/>
        <end position="34"/>
    </location>
</feature>
<proteinExistence type="predicted"/>
<comment type="caution">
    <text evidence="2">The sequence shown here is derived from an EMBL/GenBank/DDBJ whole genome shotgun (WGS) entry which is preliminary data.</text>
</comment>
<feature type="region of interest" description="Disordered" evidence="1">
    <location>
        <begin position="825"/>
        <end position="846"/>
    </location>
</feature>
<feature type="region of interest" description="Disordered" evidence="1">
    <location>
        <begin position="1"/>
        <end position="34"/>
    </location>
</feature>